<sequence length="27" mass="3280">MRKKWAGVQKELTLTLKQLQLHAKEDW</sequence>
<comment type="caution">
    <text evidence="1">The sequence shown here is derived from an EMBL/GenBank/DDBJ whole genome shotgun (WGS) entry which is preliminary data.</text>
</comment>
<evidence type="ECO:0000313" key="1">
    <source>
        <dbReference type="EMBL" id="CDH45677.1"/>
    </source>
</evidence>
<name>A0A7U7GCE1_9GAMM</name>
<evidence type="ECO:0000313" key="2">
    <source>
        <dbReference type="Proteomes" id="UP000019184"/>
    </source>
</evidence>
<accession>A0A7U7GCE1</accession>
<proteinExistence type="predicted"/>
<dbReference type="AlphaFoldDB" id="A0A7U7GCE1"/>
<reference evidence="1 2" key="1">
    <citation type="journal article" date="2014" name="ISME J.">
        <title>Candidatus Competibacter-lineage genomes retrieved from metagenomes reveal functional metabolic diversity.</title>
        <authorList>
            <person name="McIlroy S.J."/>
            <person name="Albertsen M."/>
            <person name="Andresen E.K."/>
            <person name="Saunders A.M."/>
            <person name="Kristiansen R."/>
            <person name="Stokholm-Bjerregaard M."/>
            <person name="Nielsen K.L."/>
            <person name="Nielsen P.H."/>
        </authorList>
    </citation>
    <scope>NUCLEOTIDE SEQUENCE [LARGE SCALE GENOMIC DNA]</scope>
    <source>
        <strain evidence="1 2">Run_B_J11</strain>
    </source>
</reference>
<keyword evidence="2" id="KW-1185">Reference proteome</keyword>
<gene>
    <name evidence="1" type="ORF">BN874_2770010</name>
</gene>
<protein>
    <submittedName>
        <fullName evidence="1">Uncharacterized protein</fullName>
    </submittedName>
</protein>
<dbReference type="Proteomes" id="UP000019184">
    <property type="component" value="Unassembled WGS sequence"/>
</dbReference>
<organism evidence="1 2">
    <name type="scientific">Candidatus Contendobacter odensis Run_B_J11</name>
    <dbReference type="NCBI Taxonomy" id="1400861"/>
    <lineage>
        <taxon>Bacteria</taxon>
        <taxon>Pseudomonadati</taxon>
        <taxon>Pseudomonadota</taxon>
        <taxon>Gammaproteobacteria</taxon>
        <taxon>Candidatus Competibacteraceae</taxon>
        <taxon>Candidatus Contendibacter</taxon>
    </lineage>
</organism>
<dbReference type="EMBL" id="CBTK010000198">
    <property type="protein sequence ID" value="CDH45677.1"/>
    <property type="molecule type" value="Genomic_DNA"/>
</dbReference>